<feature type="compositionally biased region" description="Basic and acidic residues" evidence="2">
    <location>
        <begin position="4385"/>
        <end position="4398"/>
    </location>
</feature>
<feature type="compositionally biased region" description="Low complexity" evidence="2">
    <location>
        <begin position="676"/>
        <end position="686"/>
    </location>
</feature>
<proteinExistence type="predicted"/>
<dbReference type="Proteomes" id="UP000452235">
    <property type="component" value="Unassembled WGS sequence"/>
</dbReference>
<feature type="region of interest" description="Disordered" evidence="2">
    <location>
        <begin position="607"/>
        <end position="762"/>
    </location>
</feature>
<feature type="compositionally biased region" description="Basic and acidic residues" evidence="2">
    <location>
        <begin position="4670"/>
        <end position="4680"/>
    </location>
</feature>
<feature type="compositionally biased region" description="Basic and acidic residues" evidence="2">
    <location>
        <begin position="43"/>
        <end position="52"/>
    </location>
</feature>
<feature type="compositionally biased region" description="Low complexity" evidence="2">
    <location>
        <begin position="4216"/>
        <end position="4229"/>
    </location>
</feature>
<feature type="compositionally biased region" description="Basic and acidic residues" evidence="2">
    <location>
        <begin position="2502"/>
        <end position="2512"/>
    </location>
</feature>
<dbReference type="InterPro" id="IPR053268">
    <property type="entry name" value="Woronin_anchor"/>
</dbReference>
<feature type="compositionally biased region" description="Gly residues" evidence="2">
    <location>
        <begin position="1"/>
        <end position="10"/>
    </location>
</feature>
<feature type="compositionally biased region" description="Low complexity" evidence="2">
    <location>
        <begin position="1854"/>
        <end position="1871"/>
    </location>
</feature>
<feature type="compositionally biased region" description="Basic residues" evidence="2">
    <location>
        <begin position="2684"/>
        <end position="2694"/>
    </location>
</feature>
<feature type="compositionally biased region" description="Basic and acidic residues" evidence="2">
    <location>
        <begin position="1394"/>
        <end position="1408"/>
    </location>
</feature>
<feature type="compositionally biased region" description="Basic residues" evidence="2">
    <location>
        <begin position="2912"/>
        <end position="2925"/>
    </location>
</feature>
<feature type="compositionally biased region" description="Basic and acidic residues" evidence="2">
    <location>
        <begin position="1226"/>
        <end position="1236"/>
    </location>
</feature>
<feature type="compositionally biased region" description="Basic and acidic residues" evidence="2">
    <location>
        <begin position="3915"/>
        <end position="3933"/>
    </location>
</feature>
<dbReference type="PANTHER" id="PTHR40641">
    <property type="entry name" value="INVOLUCRIN REPEAT PROTEIN (AFU_ORTHOLOGUE AFUA_2G08060)"/>
    <property type="match status" value="1"/>
</dbReference>
<feature type="compositionally biased region" description="Low complexity" evidence="2">
    <location>
        <begin position="2888"/>
        <end position="2911"/>
    </location>
</feature>
<feature type="compositionally biased region" description="Basic and acidic residues" evidence="2">
    <location>
        <begin position="1950"/>
        <end position="1963"/>
    </location>
</feature>
<feature type="compositionally biased region" description="Basic residues" evidence="2">
    <location>
        <begin position="4267"/>
        <end position="4279"/>
    </location>
</feature>
<feature type="region of interest" description="Disordered" evidence="2">
    <location>
        <begin position="529"/>
        <end position="571"/>
    </location>
</feature>
<feature type="compositionally biased region" description="Basic and acidic residues" evidence="2">
    <location>
        <begin position="4036"/>
        <end position="4048"/>
    </location>
</feature>
<evidence type="ECO:0000256" key="2">
    <source>
        <dbReference type="SAM" id="MobiDB-lite"/>
    </source>
</evidence>
<feature type="compositionally biased region" description="Low complexity" evidence="2">
    <location>
        <begin position="2853"/>
        <end position="2868"/>
    </location>
</feature>
<dbReference type="EMBL" id="BLJY01000013">
    <property type="protein sequence ID" value="GFF20809.1"/>
    <property type="molecule type" value="Genomic_DNA"/>
</dbReference>
<feature type="compositionally biased region" description="Basic and acidic residues" evidence="2">
    <location>
        <begin position="1087"/>
        <end position="1158"/>
    </location>
</feature>
<feature type="compositionally biased region" description="Basic residues" evidence="2">
    <location>
        <begin position="3127"/>
        <end position="3139"/>
    </location>
</feature>
<protein>
    <submittedName>
        <fullName evidence="3">Involucrin repeat protein</fullName>
    </submittedName>
</protein>
<feature type="compositionally biased region" description="Polar residues" evidence="2">
    <location>
        <begin position="4548"/>
        <end position="4558"/>
    </location>
</feature>
<feature type="compositionally biased region" description="Basic and acidic residues" evidence="2">
    <location>
        <begin position="1521"/>
        <end position="1530"/>
    </location>
</feature>
<feature type="region of interest" description="Disordered" evidence="2">
    <location>
        <begin position="921"/>
        <end position="965"/>
    </location>
</feature>
<feature type="compositionally biased region" description="Pro residues" evidence="2">
    <location>
        <begin position="4600"/>
        <end position="4609"/>
    </location>
</feature>
<feature type="compositionally biased region" description="Basic residues" evidence="2">
    <location>
        <begin position="2582"/>
        <end position="2593"/>
    </location>
</feature>
<feature type="compositionally biased region" description="Basic and acidic residues" evidence="2">
    <location>
        <begin position="1360"/>
        <end position="1385"/>
    </location>
</feature>
<evidence type="ECO:0000313" key="3">
    <source>
        <dbReference type="EMBL" id="GFF20809.1"/>
    </source>
</evidence>
<feature type="compositionally biased region" description="Basic and acidic residues" evidence="2">
    <location>
        <begin position="3649"/>
        <end position="3672"/>
    </location>
</feature>
<feature type="compositionally biased region" description="Basic residues" evidence="2">
    <location>
        <begin position="3441"/>
        <end position="3453"/>
    </location>
</feature>
<feature type="coiled-coil region" evidence="1">
    <location>
        <begin position="4960"/>
        <end position="5001"/>
    </location>
</feature>
<feature type="compositionally biased region" description="Basic residues" evidence="2">
    <location>
        <begin position="4204"/>
        <end position="4215"/>
    </location>
</feature>
<feature type="compositionally biased region" description="Basic residues" evidence="2">
    <location>
        <begin position="3581"/>
        <end position="3594"/>
    </location>
</feature>
<feature type="compositionally biased region" description="Basic residues" evidence="2">
    <location>
        <begin position="2340"/>
        <end position="2352"/>
    </location>
</feature>
<feature type="compositionally biased region" description="Basic and acidic residues" evidence="2">
    <location>
        <begin position="2377"/>
        <end position="2408"/>
    </location>
</feature>
<feature type="region of interest" description="Disordered" evidence="2">
    <location>
        <begin position="1291"/>
        <end position="1411"/>
    </location>
</feature>
<feature type="compositionally biased region" description="Basic and acidic residues" evidence="2">
    <location>
        <begin position="3282"/>
        <end position="3296"/>
    </location>
</feature>
<feature type="compositionally biased region" description="Low complexity" evidence="2">
    <location>
        <begin position="2447"/>
        <end position="2468"/>
    </location>
</feature>
<feature type="region of interest" description="Disordered" evidence="2">
    <location>
        <begin position="1178"/>
        <end position="1256"/>
    </location>
</feature>
<feature type="compositionally biased region" description="Low complexity" evidence="2">
    <location>
        <begin position="3417"/>
        <end position="3428"/>
    </location>
</feature>
<feature type="compositionally biased region" description="Basic and acidic residues" evidence="2">
    <location>
        <begin position="91"/>
        <end position="122"/>
    </location>
</feature>
<feature type="compositionally biased region" description="Basic and acidic residues" evidence="2">
    <location>
        <begin position="818"/>
        <end position="828"/>
    </location>
</feature>
<feature type="region of interest" description="Disordered" evidence="2">
    <location>
        <begin position="1950"/>
        <end position="2066"/>
    </location>
</feature>
<feature type="region of interest" description="Disordered" evidence="2">
    <location>
        <begin position="1"/>
        <end position="221"/>
    </location>
</feature>
<feature type="compositionally biased region" description="Basic and acidic residues" evidence="2">
    <location>
        <begin position="3945"/>
        <end position="3962"/>
    </location>
</feature>
<feature type="compositionally biased region" description="Polar residues" evidence="2">
    <location>
        <begin position="406"/>
        <end position="424"/>
    </location>
</feature>
<feature type="region of interest" description="Disordered" evidence="2">
    <location>
        <begin position="1438"/>
        <end position="1932"/>
    </location>
</feature>
<feature type="compositionally biased region" description="Basic residues" evidence="2">
    <location>
        <begin position="658"/>
        <end position="671"/>
    </location>
</feature>
<comment type="caution">
    <text evidence="3">The sequence shown here is derived from an EMBL/GenBank/DDBJ whole genome shotgun (WGS) entry which is preliminary data.</text>
</comment>
<feature type="compositionally biased region" description="Basic and acidic residues" evidence="2">
    <location>
        <begin position="1451"/>
        <end position="1466"/>
    </location>
</feature>
<feature type="region of interest" description="Disordered" evidence="2">
    <location>
        <begin position="2155"/>
        <end position="4399"/>
    </location>
</feature>
<sequence length="5316" mass="578807">MFKALMGGGRSSSDARSNSSAKSSSSRRRADSKASSTVSRKSSRGDDRDRGLGDLSAYPSSGGRSKRYASSAAGDSVASSYATADPGFPIESDRIIERTPRRPDIDDPDRSDRYRDTADRNRKGSRRRERIRSPSRERERTRPLRDDPSGDADDRDHNGTSSRPERRRTYSGDPYPAMPGPAPAVSFAADLMATPNHQFPGMTTTMPGPETTPTVYDPHVQQQFPGQFPAYVAEPYRPPNPAGEAADYYGDQGQSVAEQPGVRPQPPLVIPNSQAHLMSASPVDNPPPEPSSMGQVGAAAAYYDDEPGTQAPQQGNPASTMPPNPTIQTTGLAGPAAAYQTGHGSPGAEEFGSPHVPVGASPSTYVPVAAPTSQNPPYKPSHSHGTGAAVGAAAAGAAAGYFLGHQHSSSSPDHVSQYTMQNPDDVSLNGMGYTGPAMYPPHSNAPPYAAAGAAAAAGYAAHPSHPHHAAVYHGAPLPAGGLAFQHRQRGPLSKFIDFWRDPEGVGMYEDYTETIGVCKYCFEPGTTSRDAPRKHHYRSRRRSSDHYSGSRVDKLSRYASSEDESRRRRKSRNSWLPGMLTGYAVKSLFNNKDFDDSYSVRTGQVVNSSYDSESVSTRRSRTSRGVYRRSSRSRSRDRKSYHSQPDLQMSRNDEYRTRSRSRSRSSSRSKHTLRDAALGAAIGTAAMSVAKSRDRSRSRSPRKGKSRKSSSSDSSFVDISRPARKSVAGGFGSFFTASSDNRKKRRSKKRRGIFSFNNSSSSSVDNDLAFGTAYARKPTGKSRKGKKKDRGDVDAALLGLGAAATALAATSHRRGRRRGEILAGKDSRSGPSDYASSATNDEGWEDLDSADQSSSSVSSALAFGESGRFGGDDSSHSSDSSTSLWGWRWGSKKSKKGRKKSQKRDYLPAAAAVGAGALGAAALASGRPRDSRADSRDAGTSSTGSLQQVAPIPTSDPSRFETVNIASLPPEPAYVRPGAIPLQQPQPVTPVSQAVYTSQGESIHAYTAPAGPPIFDNTYGQSGYGPRATDPQWNITSFPGGPSDISRPHRRSDSSPTPHTEPLAGVTSTSLKRHSTLKEQPSVQFDLTHEQEEKERRAARLERSKRNSDRYDGVQLIDRESERGGERASRLYDDREERQRRERYYDDNHDRDRKEKDSSSWIGAAAAGTIGAAATAAVLSRTSNDDASESSQRRHDERRQKRRAERRRMTDDSSIGSFPMSDEIEERSYTKQERSPSRRSTYPEPARPKPTYENYAEFFAPEGLRYSPDTYAQREPTSMPTIIEAVPASERSQFVTEEPHPDYTNLPWPVPSLKITEPTPPQSLSGSVRDAMSPIPHTPEVIPEDKELERETTGSRVSWGKHELHEYEVPSTSSDHDSLDREPIAPKDASPIEEIPRSTESPRSKSAEKTFGTDIEFAATVAAATAAAGFDPSIITEDPVYHTRSSPPGSEKIDSWTEIVPHRDGPRGFVEGEVDTPQERFIEGEPLYSEPVAVSPGDNEHESQPRPSIAQEVIAQLSQKQEPEAGERNLPESSPEQDYSMPGGFGPDTSRGQVKDDSRSVVSTPMPGDFEDDSRRTHDFEMMDNASTPAAEEAAGEGKKKRRKRRSKRDSGDLMDDSVSVTSSPARIGEAGDKGKRGEEKEKKSGGFLSNLFGSRVSEPVESKKSSSDDGRVSREVQSEVGPRMSEESRRRRKERSSSRRSSGHGDRLDDQVAPEDTPAADKENINVESYKSSRQRREERRRQRHEGILDSDKGAEAEKDREISQDHDEQPILEEAREMPMTVDDGDQEERQIPVSGEAIEPSSRVASPDPGQEQDGDEEDAGQRSRRSSILRSTESPTAVPLHFRRPPTSPGTPSATSPVSPSTGSPTQTRHRRPNSTEFKHSREIRPLWLVERHGVTKMEPPEDEPLPSLPSSKTSSANASVEDLTALPDEKSWEQVDLSHYVHGPRDLDHSSLRGHDSQYDILDSQQGTPTAAVFAHHHPPSRKDQLKYEFHSPSELLQDPSTYAELPPSPNLGALPSAEGSAVGVRDDLDLHDLPPLPSSRPSTPENQIISMEDVDDTTPTQAKITPTIHRSASPKERDLVEAATSTAAAAGLVGAEIEKQEVPQVETNHELLDKNMLDAPASEFVPGDREVPESPASAVFVDAPSAVVSNSGDESAFQTPVDAPLASPEDSRPTGEAIEQEATRELQPQVEFDAAAEETKPAEPTNDIGAQPQESAETSTSSKKKKKKDKNKKNKDAETVTQDVEAVDTSAERAPTPSEEAPNTEAEPATGDQPSEQFPVPESTTQVEEQPPTEPVDTVEAIKTEDSSNVTEMDQPIPEPEVAETPADTTVSSKKAKRDKKKKKKSQGAAADEAMESGPTEAGVSPLETSPEEKPDNTEEQRVEDTPKSMDEFLTPTEERSRSPVLEGQSGEEIPSVQEVVEQAETEPMTREIPAVDNGLQASAEPAAAQEAQEPVAVPVESGVIEPTVAEERTEKQSPTVPVEQQPETAVTSTEPKNDEITHDEQSPATVREPQVEAVQDIEASDKDLEAVPDQGAVSIEVPATSDQTEPSPDSAAQTQDPATASPGVDTSLSRKSSKKKKKNKKKAGAEVAESETTEASPSVPSGDATPRTEVEPTSTGEVDLETKPEEPSEDKEESTDPPQSEEPEDVPEAPAEPIPDPAKEVTPDEPVEEPTTKKKNKKKKNRKSSASLTEPEGEPTSDPQPEHQPESQPEAGPAEDATATPPHDETSGEPPQPATDIDVQAPLEPATNETQQDPAAVKDVDTIPAVTDEEATQQPVESPEANDGTPHVSEQVDHEAGETPSSGKKSKKKKKNGSVSSPVDESMASTESHSLDAAAEPTNVVAEPESQPQAEPEAEPSTIDQQPEAEQEQGEKKPAESEAPAEPAANVEEPAEPAVPMTAAQKKKAKKEKKKKRQSALLEETTVEQAAEEVPPESSEAPIEPETSDPAPTEEATPVAEPALEEAKDAAVTEAEPIEQEATVAPTEETEQPVSKEVTEEPVAEEPVAADAEAEKGQDETPIVIEETEAKQESEPGSQPAEDEPKPQTVEPTVSDEPTTMSSEAQPEAPNQQDPETVQQDSYEPTVTEDVPELPVEESPKTEAEAAPAEEEAQPTPSAKSKKDRKKQKKRQSLALEEEPPVNEATEAQPNETPMDPVEVSESKEVAGAVSTDKSEEPTPEDIAKEAPQEPEPLVEEEPASEATSQDAPVPVESEEQQQPEAVEEPQPVLSKKQAKKEKKKKRKSVSFATEEPETQALESTEPAIEPTAPSQETSEEKPDDDPVQKGPDDSTTTSAETFEQIEPTPADGTEVSSNVAREQEEEKTPADIEESTAEPAQDIVTEEPAVTTEESTEQPTQTEADLSEETRPVEATEQNAEESSKTDAQVETETVQEPTVETPPEAGDKGESEPASEQAAAEPETPVDTEPEATTPKSKKDRKKKKKKQKALELSEDVAPTPESQVEAPQPADESEKQVETPVTESNGAERTADSGNPEESPRLTEEPRVEMTEEEAKVPETVDEPQQQAETQEEATAVSEAEPSPAQEEPQPSVPEEETQNETPKDDAMANMSAKERRKAKKKEKKRQSKNLDVEATEAAVPIPSDDKPQDETPAADDTTRDAPVEEAKPADEQSSLETAIAPAEDHGKDNQSHGTDMHADTDKDMIWTDEMVSSQVEQQQHQSLPEATSSESPLPPVHDVEGEVATPGDEIKAVDENVEESGVAGEVEGRDLPAEGAEEPNQDEARDVTAGGEEAVVREGEGAPPEQTDEHAARKERTEDVPSGGDMTESAAEAPQVTEEAVAQDETIEDPTEKEQAMGSQAAVPEPVTLSKKKSKKEKKKQRQAQKALNSAEEEQSGEASKEISEPAANVEASESVPDQLEVPEDKASGTEETASPASGETSGAIVEGSEREAEPTVPPFEEKVEESAPVLEDEAPAEEPKEVVESEEPAKKMEATEVEVEPVKLPEQAVEVEQTNDRELAGVSNDIGGREPEPEPESVSGPLTEEKAPAKEDLDATIAEPSETQPEESSERVEEPTLSRKESKKKKKKAKKQAKEQEVSEPVIVSPAEEELPAETESTQLKDSADVLEAPKELDEEGHTESSEQPVEVKEPTVSLDPFEVPSEEDKDRGLTIEPAEQVVQATDEQENLQQEGPKSEESQAKLRAQALEKEDDLEMAGDLIEGPSNRPEAEVPVTRKLSKKEKRKAKQQAKLEAAEPAQEPAQEPEPKTKTELVEEQQPQEAETLPAEESLAEDPLISRKPSKKEKKKKRKGKSADESQTIEPPAEPTTQDEEGWPTIDWEKGQVDTVEKTPQSSPEAHHVTPFEPAITEYDESAIPEGVSRHADESSVDTTRGDDIVQDEKGPVLETSVPDMTEAPVEAKEISETTEKPMTEPVVEQFLHDVTASVPEKRRMDQADVLPHKQSKVASIFPHLERGLFKRPTSTELLRQGNDGAEDETVEHEIKRDSAIPVSEAPILTPPDNNDSGYIPDPTPEQVSTQPREPTPQRLEESATPGSQETSRSIDVEAPGVTPLYAPAPIHDQTSTLVSTAPVQEARQASPDSCELRRSPSIHGRHNHPPRSWSLEEETSIPPAKTPPPPPSLGPSAMEASPPRTPLHTITEDEADGRVEKTSGSRTMGEAHGTPRLEMRPEHVLPRPQTPVRKFTDNALDRQRWPTPDPADDGSGELEVKKRGLQRGLFGSAEVLKTPDQGMPILRPSSVGSIASSGGGGGGARSLRRTNRSTSGDLRAAATLAAGGSPQPPASPPQPTDLSVEHIPSSSSYDPLTDKGKRPLRSMTDVYEGWGETPSSPRSPSRPPSIRHRRSMQHLQELESRLDQLISENRLLIAARDAAEDKLRSASVARRKSDHALNNRDADLRDREAELEQLKNSVDWLQKEVSRLNQENEGLSTTNANLTAAHVAELQSVRESSSRELEVLRYENQQLSTDLHEKIRQQIDAALTQKNTELRRLREELEGARDKVKELQQQIAASMHDNVIVFRDEDYFDAACQKLCGHVQQWVLRFSKHSDHHRCRKLIELQDEKIADRFDNAILDGSDADIYLADRVRRRDVFMSVVMTMVWEFIFTRYLFGMDREQRQKLKSLEKQLAEVGPRAAIHRWRATTLTLLAKRPAFARQRESDTEAVALEIFDTLSRILPPPSHVEAQLLESLRKVLRVAVNLSIEMRTQLAEYIMLPPLQPEYDTNGDLSRQVYFNASLMNERSGETTSNEELESQQAVVRVVLFPLVVKKGNDSGEGDDEVVVCPAQVLIARPGKDKKMSRILSSDRMSLDATKSVHSIAPSSTMDMSNVV</sequence>
<feature type="compositionally biased region" description="Polar residues" evidence="2">
    <location>
        <begin position="3897"/>
        <end position="3908"/>
    </location>
</feature>
<keyword evidence="1" id="KW-0175">Coiled coil</keyword>
<feature type="compositionally biased region" description="Low complexity" evidence="2">
    <location>
        <begin position="69"/>
        <end position="82"/>
    </location>
</feature>
<feature type="compositionally biased region" description="Basic residues" evidence="2">
    <location>
        <begin position="698"/>
        <end position="708"/>
    </location>
</feature>
<feature type="compositionally biased region" description="Polar residues" evidence="2">
    <location>
        <begin position="2492"/>
        <end position="2501"/>
    </location>
</feature>
<feature type="compositionally biased region" description="Low complexity" evidence="2">
    <location>
        <begin position="2943"/>
        <end position="2952"/>
    </location>
</feature>
<feature type="compositionally biased region" description="Low complexity" evidence="2">
    <location>
        <begin position="11"/>
        <end position="24"/>
    </location>
</feature>
<feature type="compositionally biased region" description="Acidic residues" evidence="2">
    <location>
        <begin position="3220"/>
        <end position="3231"/>
    </location>
</feature>
<feature type="compositionally biased region" description="Basic residues" evidence="2">
    <location>
        <begin position="1599"/>
        <end position="1608"/>
    </location>
</feature>
<dbReference type="VEuPathDB" id="FungiDB:ATEG_09644"/>
<feature type="compositionally biased region" description="Pro residues" evidence="2">
    <location>
        <begin position="4766"/>
        <end position="4775"/>
    </location>
</feature>
<feature type="compositionally biased region" description="Polar residues" evidence="2">
    <location>
        <begin position="2551"/>
        <end position="2581"/>
    </location>
</feature>
<feature type="compositionally biased region" description="Basic and acidic residues" evidence="2">
    <location>
        <begin position="1881"/>
        <end position="1904"/>
    </location>
</feature>
<dbReference type="VEuPathDB" id="FungiDB:ATEG_09646"/>
<feature type="compositionally biased region" description="Basic residues" evidence="2">
    <location>
        <begin position="4049"/>
        <end position="4059"/>
    </location>
</feature>
<feature type="compositionally biased region" description="Polar residues" evidence="2">
    <location>
        <begin position="2278"/>
        <end position="2294"/>
    </location>
</feature>
<dbReference type="PANTHER" id="PTHR40641:SF2">
    <property type="entry name" value="INVOLUCRIN REPEAT PROTEIN"/>
    <property type="match status" value="1"/>
</dbReference>
<feature type="compositionally biased region" description="Basic and acidic residues" evidence="2">
    <location>
        <begin position="1630"/>
        <end position="1645"/>
    </location>
</feature>
<feature type="compositionally biased region" description="Polar residues" evidence="2">
    <location>
        <begin position="310"/>
        <end position="319"/>
    </location>
</feature>
<feature type="compositionally biased region" description="Acidic residues" evidence="2">
    <location>
        <begin position="2638"/>
        <end position="2658"/>
    </location>
</feature>
<feature type="region of interest" description="Disordered" evidence="2">
    <location>
        <begin position="405"/>
        <end position="427"/>
    </location>
</feature>
<feature type="compositionally biased region" description="Basic residues" evidence="2">
    <location>
        <begin position="742"/>
        <end position="752"/>
    </location>
</feature>
<feature type="compositionally biased region" description="Basic residues" evidence="2">
    <location>
        <begin position="532"/>
        <end position="543"/>
    </location>
</feature>
<feature type="compositionally biased region" description="Low complexity" evidence="2">
    <location>
        <begin position="2260"/>
        <end position="2276"/>
    </location>
</feature>
<feature type="compositionally biased region" description="Basic and acidic residues" evidence="2">
    <location>
        <begin position="4090"/>
        <end position="4118"/>
    </location>
</feature>
<feature type="compositionally biased region" description="Low complexity" evidence="2">
    <location>
        <begin position="850"/>
        <end position="862"/>
    </location>
</feature>
<evidence type="ECO:0000313" key="4">
    <source>
        <dbReference type="Proteomes" id="UP000452235"/>
    </source>
</evidence>
<feature type="compositionally biased region" description="Low complexity" evidence="2">
    <location>
        <begin position="3678"/>
        <end position="3689"/>
    </location>
</feature>
<accession>A0A5M3ZC74</accession>
<feature type="compositionally biased region" description="Low complexity" evidence="2">
    <location>
        <begin position="1913"/>
        <end position="1924"/>
    </location>
</feature>
<dbReference type="VEuPathDB" id="FungiDB:ATEG_09645"/>
<feature type="compositionally biased region" description="Basic residues" evidence="2">
    <location>
        <begin position="890"/>
        <end position="902"/>
    </location>
</feature>
<feature type="compositionally biased region" description="Basic and acidic residues" evidence="2">
    <location>
        <begin position="3504"/>
        <end position="3525"/>
    </location>
</feature>
<feature type="compositionally biased region" description="Basic residues" evidence="2">
    <location>
        <begin position="2228"/>
        <end position="2239"/>
    </location>
</feature>
<evidence type="ECO:0000256" key="1">
    <source>
        <dbReference type="SAM" id="Coils"/>
    </source>
</evidence>
<feature type="compositionally biased region" description="Basic and acidic residues" evidence="2">
    <location>
        <begin position="4306"/>
        <end position="4316"/>
    </location>
</feature>
<feature type="compositionally biased region" description="Polar residues" evidence="2">
    <location>
        <begin position="4520"/>
        <end position="4529"/>
    </location>
</feature>
<gene>
    <name evidence="3" type="ORF">ATEIFO6365_0013014300</name>
</gene>
<reference evidence="3 4" key="1">
    <citation type="submission" date="2020-01" db="EMBL/GenBank/DDBJ databases">
        <title>Aspergillus terreus IFO 6365 whole genome shotgun sequence.</title>
        <authorList>
            <person name="Kanamasa S."/>
            <person name="Takahashi H."/>
        </authorList>
    </citation>
    <scope>NUCLEOTIDE SEQUENCE [LARGE SCALE GENOMIC DNA]</scope>
    <source>
        <strain evidence="3 4">IFO 6365</strain>
    </source>
</reference>
<feature type="compositionally biased region" description="Low complexity" evidence="2">
    <location>
        <begin position="200"/>
        <end position="214"/>
    </location>
</feature>
<feature type="region of interest" description="Disordered" evidence="2">
    <location>
        <begin position="305"/>
        <end position="363"/>
    </location>
</feature>
<name>A0A5M3ZC74_ASPTE</name>
<feature type="compositionally biased region" description="Basic residues" evidence="2">
    <location>
        <begin position="3837"/>
        <end position="3850"/>
    </location>
</feature>
<feature type="compositionally biased region" description="Basic and acidic residues" evidence="2">
    <location>
        <begin position="3325"/>
        <end position="3334"/>
    </location>
</feature>
<feature type="compositionally biased region" description="Basic and acidic residues" evidence="2">
    <location>
        <begin position="3774"/>
        <end position="3786"/>
    </location>
</feature>
<organism evidence="3 4">
    <name type="scientific">Aspergillus terreus</name>
    <dbReference type="NCBI Taxonomy" id="33178"/>
    <lineage>
        <taxon>Eukaryota</taxon>
        <taxon>Fungi</taxon>
        <taxon>Dikarya</taxon>
        <taxon>Ascomycota</taxon>
        <taxon>Pezizomycotina</taxon>
        <taxon>Eurotiomycetes</taxon>
        <taxon>Eurotiomycetidae</taxon>
        <taxon>Eurotiales</taxon>
        <taxon>Aspergillaceae</taxon>
        <taxon>Aspergillus</taxon>
        <taxon>Aspergillus subgen. Circumdati</taxon>
    </lineage>
</organism>
<feature type="compositionally biased region" description="Polar residues" evidence="2">
    <location>
        <begin position="2218"/>
        <end position="2227"/>
    </location>
</feature>
<feature type="compositionally biased region" description="Basic residues" evidence="2">
    <location>
        <begin position="618"/>
        <end position="641"/>
    </location>
</feature>
<feature type="compositionally biased region" description="Basic and acidic residues" evidence="2">
    <location>
        <begin position="1659"/>
        <end position="1678"/>
    </location>
</feature>
<feature type="compositionally biased region" description="Low complexity" evidence="2">
    <location>
        <begin position="3393"/>
        <end position="3409"/>
    </location>
</feature>
<feature type="compositionally biased region" description="Basic and acidic residues" evidence="2">
    <location>
        <begin position="927"/>
        <end position="937"/>
    </location>
</feature>
<feature type="compositionally biased region" description="Low complexity" evidence="2">
    <location>
        <begin position="3529"/>
        <end position="3556"/>
    </location>
</feature>
<feature type="compositionally biased region" description="Basic and acidic residues" evidence="2">
    <location>
        <begin position="1343"/>
        <end position="1353"/>
    </location>
</feature>
<feature type="region of interest" description="Disordered" evidence="2">
    <location>
        <begin position="4446"/>
        <end position="4829"/>
    </location>
</feature>
<feature type="compositionally biased region" description="Basic residues" evidence="2">
    <location>
        <begin position="3240"/>
        <end position="3252"/>
    </location>
</feature>
<feature type="compositionally biased region" description="Polar residues" evidence="2">
    <location>
        <begin position="2155"/>
        <end position="2164"/>
    </location>
</feature>
<keyword evidence="4" id="KW-1185">Reference proteome</keyword>
<feature type="compositionally biased region" description="Low complexity" evidence="2">
    <location>
        <begin position="3355"/>
        <end position="3367"/>
    </location>
</feature>
<feature type="compositionally biased region" description="Basic and acidic residues" evidence="2">
    <location>
        <begin position="1736"/>
        <end position="1779"/>
    </location>
</feature>
<dbReference type="OrthoDB" id="5365701at2759"/>
<feature type="region of interest" description="Disordered" evidence="2">
    <location>
        <begin position="1005"/>
        <end position="1160"/>
    </location>
</feature>
<feature type="region of interest" description="Disordered" evidence="2">
    <location>
        <begin position="807"/>
        <end position="905"/>
    </location>
</feature>
<feature type="compositionally biased region" description="Basic and acidic residues" evidence="2">
    <location>
        <begin position="131"/>
        <end position="170"/>
    </location>
</feature>
<feature type="compositionally biased region" description="Basic and acidic residues" evidence="2">
    <location>
        <begin position="4011"/>
        <end position="4021"/>
    </location>
</feature>
<feature type="compositionally biased region" description="Polar residues" evidence="2">
    <location>
        <begin position="4147"/>
        <end position="4160"/>
    </location>
</feature>
<feature type="compositionally biased region" description="Low complexity" evidence="2">
    <location>
        <begin position="877"/>
        <end position="889"/>
    </location>
</feature>
<feature type="compositionally biased region" description="Basic and acidic residues" evidence="2">
    <location>
        <begin position="3623"/>
        <end position="3637"/>
    </location>
</feature>
<feature type="compositionally biased region" description="Basic and acidic residues" evidence="2">
    <location>
        <begin position="4347"/>
        <end position="4371"/>
    </location>
</feature>
<feature type="compositionally biased region" description="Basic and acidic residues" evidence="2">
    <location>
        <begin position="1986"/>
        <end position="1997"/>
    </location>
</feature>
<feature type="compositionally biased region" description="Basic and acidic residues" evidence="2">
    <location>
        <begin position="3180"/>
        <end position="3195"/>
    </location>
</feature>
<feature type="compositionally biased region" description="Basic and acidic residues" evidence="2">
    <location>
        <begin position="4649"/>
        <end position="4661"/>
    </location>
</feature>
<feature type="compositionally biased region" description="Polar residues" evidence="2">
    <location>
        <begin position="3057"/>
        <end position="3092"/>
    </location>
</feature>